<organism evidence="6 7">
    <name type="scientific">Trapa incisa</name>
    <dbReference type="NCBI Taxonomy" id="236973"/>
    <lineage>
        <taxon>Eukaryota</taxon>
        <taxon>Viridiplantae</taxon>
        <taxon>Streptophyta</taxon>
        <taxon>Embryophyta</taxon>
        <taxon>Tracheophyta</taxon>
        <taxon>Spermatophyta</taxon>
        <taxon>Magnoliopsida</taxon>
        <taxon>eudicotyledons</taxon>
        <taxon>Gunneridae</taxon>
        <taxon>Pentapetalae</taxon>
        <taxon>rosids</taxon>
        <taxon>malvids</taxon>
        <taxon>Myrtales</taxon>
        <taxon>Lythraceae</taxon>
        <taxon>Trapa</taxon>
    </lineage>
</organism>
<evidence type="ECO:0000256" key="1">
    <source>
        <dbReference type="ARBA" id="ARBA00022527"/>
    </source>
</evidence>
<dbReference type="GO" id="GO:0005524">
    <property type="term" value="F:ATP binding"/>
    <property type="evidence" value="ECO:0007669"/>
    <property type="project" value="UniProtKB-KW"/>
</dbReference>
<keyword evidence="1" id="KW-0723">Serine/threonine-protein kinase</keyword>
<dbReference type="PANTHER" id="PTHR24057:SF40">
    <property type="entry name" value="SHAGGY-RELATED PROTEIN KINASE DELTA-RELATED"/>
    <property type="match status" value="1"/>
</dbReference>
<dbReference type="GO" id="GO:0007165">
    <property type="term" value="P:signal transduction"/>
    <property type="evidence" value="ECO:0007669"/>
    <property type="project" value="TreeGrafter"/>
</dbReference>
<keyword evidence="4" id="KW-0418">Kinase</keyword>
<evidence type="ECO:0000256" key="4">
    <source>
        <dbReference type="ARBA" id="ARBA00022777"/>
    </source>
</evidence>
<proteinExistence type="predicted"/>
<dbReference type="Gene3D" id="1.10.510.10">
    <property type="entry name" value="Transferase(Phosphotransferase) domain 1"/>
    <property type="match status" value="1"/>
</dbReference>
<evidence type="ECO:0000313" key="6">
    <source>
        <dbReference type="EMBL" id="KAK4765845.1"/>
    </source>
</evidence>
<dbReference type="GO" id="GO:0005737">
    <property type="term" value="C:cytoplasm"/>
    <property type="evidence" value="ECO:0007669"/>
    <property type="project" value="TreeGrafter"/>
</dbReference>
<comment type="caution">
    <text evidence="6">The sequence shown here is derived from an EMBL/GenBank/DDBJ whole genome shotgun (WGS) entry which is preliminary data.</text>
</comment>
<evidence type="ECO:0000256" key="2">
    <source>
        <dbReference type="ARBA" id="ARBA00022679"/>
    </source>
</evidence>
<sequence>MPLLHYTNGVVLKHCFFSTTKKDELYLNLVLEYVPETAPCNQALQDEPENFTNLCEALLLSGHLHTSITALEYASGTQSPKIYSLFPGESRVDQPMEIFQVLGIPTREEIKGMNLNYREFKFPRIEPHPWHEEDYICLLHPQLPTLLMTKMSQPKQIKS</sequence>
<evidence type="ECO:0000256" key="5">
    <source>
        <dbReference type="ARBA" id="ARBA00022840"/>
    </source>
</evidence>
<dbReference type="Proteomes" id="UP001345219">
    <property type="component" value="Chromosome 7"/>
</dbReference>
<dbReference type="EMBL" id="JAXIOK010000007">
    <property type="protein sequence ID" value="KAK4765845.1"/>
    <property type="molecule type" value="Genomic_DNA"/>
</dbReference>
<keyword evidence="5" id="KW-0067">ATP-binding</keyword>
<dbReference type="GO" id="GO:0030154">
    <property type="term" value="P:cell differentiation"/>
    <property type="evidence" value="ECO:0007669"/>
    <property type="project" value="TreeGrafter"/>
</dbReference>
<dbReference type="InterPro" id="IPR050591">
    <property type="entry name" value="GSK-3"/>
</dbReference>
<keyword evidence="3" id="KW-0547">Nucleotide-binding</keyword>
<keyword evidence="2" id="KW-0808">Transferase</keyword>
<name>A0AAN7QIA9_9MYRT</name>
<evidence type="ECO:0000256" key="3">
    <source>
        <dbReference type="ARBA" id="ARBA00022741"/>
    </source>
</evidence>
<accession>A0AAN7QIA9</accession>
<keyword evidence="7" id="KW-1185">Reference proteome</keyword>
<protein>
    <submittedName>
        <fullName evidence="6">Uncharacterized protein</fullName>
    </submittedName>
</protein>
<dbReference type="GO" id="GO:0005634">
    <property type="term" value="C:nucleus"/>
    <property type="evidence" value="ECO:0007669"/>
    <property type="project" value="TreeGrafter"/>
</dbReference>
<evidence type="ECO:0000313" key="7">
    <source>
        <dbReference type="Proteomes" id="UP001345219"/>
    </source>
</evidence>
<dbReference type="PANTHER" id="PTHR24057">
    <property type="entry name" value="GLYCOGEN SYNTHASE KINASE-3 ALPHA"/>
    <property type="match status" value="1"/>
</dbReference>
<dbReference type="GO" id="GO:0004674">
    <property type="term" value="F:protein serine/threonine kinase activity"/>
    <property type="evidence" value="ECO:0007669"/>
    <property type="project" value="UniProtKB-KW"/>
</dbReference>
<dbReference type="AlphaFoldDB" id="A0AAN7QIA9"/>
<gene>
    <name evidence="6" type="ORF">SAY87_007487</name>
</gene>
<reference evidence="6 7" key="1">
    <citation type="journal article" date="2023" name="Hortic Res">
        <title>Pangenome of water caltrop reveals structural variations and asymmetric subgenome divergence after allopolyploidization.</title>
        <authorList>
            <person name="Zhang X."/>
            <person name="Chen Y."/>
            <person name="Wang L."/>
            <person name="Yuan Y."/>
            <person name="Fang M."/>
            <person name="Shi L."/>
            <person name="Lu R."/>
            <person name="Comes H.P."/>
            <person name="Ma Y."/>
            <person name="Chen Y."/>
            <person name="Huang G."/>
            <person name="Zhou Y."/>
            <person name="Zheng Z."/>
            <person name="Qiu Y."/>
        </authorList>
    </citation>
    <scope>NUCLEOTIDE SEQUENCE [LARGE SCALE GENOMIC DNA]</scope>
    <source>
        <tissue evidence="6">Roots</tissue>
    </source>
</reference>